<dbReference type="Proteomes" id="UP001205843">
    <property type="component" value="Unassembled WGS sequence"/>
</dbReference>
<keyword evidence="5 6" id="KW-0472">Membrane</keyword>
<dbReference type="GO" id="GO:0017089">
    <property type="term" value="F:glycolipid transfer activity"/>
    <property type="evidence" value="ECO:0007669"/>
    <property type="project" value="TreeGrafter"/>
</dbReference>
<evidence type="ECO:0000256" key="4">
    <source>
        <dbReference type="ARBA" id="ARBA00022989"/>
    </source>
</evidence>
<organism evidence="7 8">
    <name type="scientific">Natronocella acetinitrilica</name>
    <dbReference type="NCBI Taxonomy" id="414046"/>
    <lineage>
        <taxon>Bacteria</taxon>
        <taxon>Pseudomonadati</taxon>
        <taxon>Pseudomonadota</taxon>
        <taxon>Gammaproteobacteria</taxon>
        <taxon>Chromatiales</taxon>
        <taxon>Ectothiorhodospiraceae</taxon>
        <taxon>Natronocella</taxon>
    </lineage>
</organism>
<dbReference type="HAMAP" id="MF_01915">
    <property type="entry name" value="LPS_assembly_LptC"/>
    <property type="match status" value="1"/>
</dbReference>
<dbReference type="AlphaFoldDB" id="A0AAE3G2M7"/>
<dbReference type="PANTHER" id="PTHR37481">
    <property type="entry name" value="LIPOPOLYSACCHARIDE EXPORT SYSTEM PROTEIN LPTC"/>
    <property type="match status" value="1"/>
</dbReference>
<dbReference type="InterPro" id="IPR010664">
    <property type="entry name" value="LipoPS_assembly_LptC-rel"/>
</dbReference>
<proteinExistence type="inferred from homology"/>
<name>A0AAE3G2M7_9GAMM</name>
<dbReference type="GO" id="GO:0005886">
    <property type="term" value="C:plasma membrane"/>
    <property type="evidence" value="ECO:0007669"/>
    <property type="project" value="UniProtKB-SubCell"/>
</dbReference>
<evidence type="ECO:0000256" key="5">
    <source>
        <dbReference type="ARBA" id="ARBA00023136"/>
    </source>
</evidence>
<comment type="subcellular location">
    <subcellularLocation>
        <location evidence="6">Cell inner membrane</location>
        <topology evidence="6">Single-pass membrane protein</topology>
    </subcellularLocation>
</comment>
<feature type="transmembrane region" description="Helical" evidence="6">
    <location>
        <begin position="5"/>
        <end position="23"/>
    </location>
</feature>
<keyword evidence="4 6" id="KW-1133">Transmembrane helix</keyword>
<evidence type="ECO:0000313" key="8">
    <source>
        <dbReference type="Proteomes" id="UP001205843"/>
    </source>
</evidence>
<comment type="subunit">
    <text evidence="6">Component of the lipopolysaccharide transport and assembly complex. Interacts with LptA and the LptBFG transporter complex.</text>
</comment>
<evidence type="ECO:0000313" key="7">
    <source>
        <dbReference type="EMBL" id="MCP1673889.1"/>
    </source>
</evidence>
<evidence type="ECO:0000256" key="3">
    <source>
        <dbReference type="ARBA" id="ARBA00022692"/>
    </source>
</evidence>
<dbReference type="RefSeq" id="WP_253475142.1">
    <property type="nucleotide sequence ID" value="NZ_JALJXV010000002.1"/>
</dbReference>
<keyword evidence="3 6" id="KW-0812">Transmembrane</keyword>
<dbReference type="InterPro" id="IPR026265">
    <property type="entry name" value="LptC"/>
</dbReference>
<protein>
    <recommendedName>
        <fullName evidence="6">Lipopolysaccharide export system protein LptC</fullName>
    </recommendedName>
</protein>
<dbReference type="PANTHER" id="PTHR37481:SF1">
    <property type="entry name" value="LIPOPOLYSACCHARIDE EXPORT SYSTEM PROTEIN LPTC"/>
    <property type="match status" value="1"/>
</dbReference>
<comment type="function">
    <text evidence="6">Involved in the assembly of lipopolysaccharide (LPS). Required for the translocation of LPS from the inner membrane to the outer membrane. Facilitates the transfer of LPS from the inner membrane to the periplasmic protein LptA. Could be a docking site for LptA.</text>
</comment>
<dbReference type="NCBIfam" id="TIGR04409">
    <property type="entry name" value="LptC_YrbK"/>
    <property type="match status" value="1"/>
</dbReference>
<reference evidence="7" key="1">
    <citation type="submission" date="2022-03" db="EMBL/GenBank/DDBJ databases">
        <title>Genomic Encyclopedia of Type Strains, Phase III (KMG-III): the genomes of soil and plant-associated and newly described type strains.</title>
        <authorList>
            <person name="Whitman W."/>
        </authorList>
    </citation>
    <scope>NUCLEOTIDE SEQUENCE</scope>
    <source>
        <strain evidence="7">ANL 6-2</strain>
    </source>
</reference>
<evidence type="ECO:0000256" key="6">
    <source>
        <dbReference type="HAMAP-Rule" id="MF_01915"/>
    </source>
</evidence>
<accession>A0AAE3G2M7</accession>
<evidence type="ECO:0000256" key="2">
    <source>
        <dbReference type="ARBA" id="ARBA00022519"/>
    </source>
</evidence>
<dbReference type="EMBL" id="JALJXV010000002">
    <property type="protein sequence ID" value="MCP1673889.1"/>
    <property type="molecule type" value="Genomic_DNA"/>
</dbReference>
<keyword evidence="2 6" id="KW-0997">Cell inner membrane</keyword>
<comment type="similarity">
    <text evidence="6">Belongs to the LptC family.</text>
</comment>
<gene>
    <name evidence="6" type="primary">lptC</name>
    <name evidence="7" type="ORF">J2T57_000988</name>
</gene>
<evidence type="ECO:0000256" key="1">
    <source>
        <dbReference type="ARBA" id="ARBA00022475"/>
    </source>
</evidence>
<dbReference type="GO" id="GO:0030288">
    <property type="term" value="C:outer membrane-bounded periplasmic space"/>
    <property type="evidence" value="ECO:0007669"/>
    <property type="project" value="TreeGrafter"/>
</dbReference>
<dbReference type="InterPro" id="IPR052363">
    <property type="entry name" value="LPS_export_LptC"/>
</dbReference>
<keyword evidence="1 6" id="KW-1003">Cell membrane</keyword>
<dbReference type="Pfam" id="PF06835">
    <property type="entry name" value="LptC"/>
    <property type="match status" value="1"/>
</dbReference>
<dbReference type="GO" id="GO:0043165">
    <property type="term" value="P:Gram-negative-bacterium-type cell outer membrane assembly"/>
    <property type="evidence" value="ECO:0007669"/>
    <property type="project" value="UniProtKB-UniRule"/>
</dbReference>
<dbReference type="GO" id="GO:0015221">
    <property type="term" value="F:lipopolysaccharide transmembrane transporter activity"/>
    <property type="evidence" value="ECO:0007669"/>
    <property type="project" value="InterPro"/>
</dbReference>
<comment type="caution">
    <text evidence="7">The sequence shown here is derived from an EMBL/GenBank/DDBJ whole genome shotgun (WGS) entry which is preliminary data.</text>
</comment>
<dbReference type="Gene3D" id="2.60.450.10">
    <property type="entry name" value="Lipopolysaccharide (LPS) transport protein A like domain"/>
    <property type="match status" value="1"/>
</dbReference>
<keyword evidence="8" id="KW-1185">Reference proteome</keyword>
<sequence length="191" mass="22307">MHRRWVFRIVAGLVIAAAGWWILDEDTVDPVVAPDSLERERTPDYFVENFTLDATDEQGVRTYRLQGDTMTHFMDDDLWRVQQPWMIYYTESGSPWHLRSERGRAWNSVTEAMLEGDVTIRREASDENLEANIDTSEVYLRPQARYAETDQYAVYYRDGLRISGIGVRGYLDRQQIEMLSEVRGVYEPAVD</sequence>